<dbReference type="VEuPathDB" id="VectorBase:ISCP_037007"/>
<dbReference type="PaxDb" id="6945-B7P2F0"/>
<evidence type="ECO:0000313" key="3">
    <source>
        <dbReference type="EMBL" id="EEC00772.1"/>
    </source>
</evidence>
<dbReference type="EnsemblMetazoa" id="ISCW000379-RA">
    <property type="protein sequence ID" value="ISCW000379-PA"/>
    <property type="gene ID" value="ISCW000379"/>
</dbReference>
<organism>
    <name type="scientific">Ixodes scapularis</name>
    <name type="common">Black-legged tick</name>
    <name type="synonym">Deer tick</name>
    <dbReference type="NCBI Taxonomy" id="6945"/>
    <lineage>
        <taxon>Eukaryota</taxon>
        <taxon>Metazoa</taxon>
        <taxon>Ecdysozoa</taxon>
        <taxon>Arthropoda</taxon>
        <taxon>Chelicerata</taxon>
        <taxon>Arachnida</taxon>
        <taxon>Acari</taxon>
        <taxon>Parasitiformes</taxon>
        <taxon>Ixodida</taxon>
        <taxon>Ixodoidea</taxon>
        <taxon>Ixodidae</taxon>
        <taxon>Ixodinae</taxon>
        <taxon>Ixodes</taxon>
    </lineage>
</organism>
<dbReference type="OrthoDB" id="6624120at2759"/>
<reference evidence="4" key="2">
    <citation type="submission" date="2020-05" db="UniProtKB">
        <authorList>
            <consortium name="EnsemblMetazoa"/>
        </authorList>
    </citation>
    <scope>IDENTIFICATION</scope>
    <source>
        <strain evidence="4">wikel</strain>
    </source>
</reference>
<dbReference type="EMBL" id="ABJB010061951">
    <property type="status" value="NOT_ANNOTATED_CDS"/>
    <property type="molecule type" value="Genomic_DNA"/>
</dbReference>
<feature type="region of interest" description="Disordered" evidence="1">
    <location>
        <begin position="27"/>
        <end position="71"/>
    </location>
</feature>
<dbReference type="AlphaFoldDB" id="B7P2F0"/>
<dbReference type="HOGENOM" id="CLU_1273480_0_0_1"/>
<evidence type="ECO:0000256" key="1">
    <source>
        <dbReference type="SAM" id="MobiDB-lite"/>
    </source>
</evidence>
<accession>B7P2F0</accession>
<dbReference type="VEuPathDB" id="VectorBase:ISCW000379"/>
<reference evidence="3 5" key="1">
    <citation type="submission" date="2008-03" db="EMBL/GenBank/DDBJ databases">
        <title>Annotation of Ixodes scapularis.</title>
        <authorList>
            <consortium name="Ixodes scapularis Genome Project Consortium"/>
            <person name="Caler E."/>
            <person name="Hannick L.I."/>
            <person name="Bidwell S."/>
            <person name="Joardar V."/>
            <person name="Thiagarajan M."/>
            <person name="Amedeo P."/>
            <person name="Galinsky K.J."/>
            <person name="Schobel S."/>
            <person name="Inman J."/>
            <person name="Hostetler J."/>
            <person name="Miller J."/>
            <person name="Hammond M."/>
            <person name="Megy K."/>
            <person name="Lawson D."/>
            <person name="Kodira C."/>
            <person name="Sutton G."/>
            <person name="Meyer J."/>
            <person name="Hill C.A."/>
            <person name="Birren B."/>
            <person name="Nene V."/>
            <person name="Collins F."/>
            <person name="Alarcon-Chaidez F."/>
            <person name="Wikel S."/>
            <person name="Strausberg R."/>
        </authorList>
    </citation>
    <scope>NUCLEOTIDE SEQUENCE [LARGE SCALE GENOMIC DNA]</scope>
    <source>
        <strain evidence="5">Wikel</strain>
        <strain evidence="3">Wikel colony</strain>
    </source>
</reference>
<keyword evidence="5" id="KW-1185">Reference proteome</keyword>
<evidence type="ECO:0000313" key="4">
    <source>
        <dbReference type="EnsemblMetazoa" id="ISCW000379-PA"/>
    </source>
</evidence>
<dbReference type="VEuPathDB" id="VectorBase:ISCI000379"/>
<dbReference type="EMBL" id="DS622189">
    <property type="protein sequence ID" value="EEC00772.1"/>
    <property type="molecule type" value="Genomic_DNA"/>
</dbReference>
<protein>
    <recommendedName>
        <fullName evidence="2">Transposable element P transposase-like RNase H domain-containing protein</fullName>
    </recommendedName>
</protein>
<gene>
    <name evidence="3" type="ORF">IscW_ISCW000379</name>
</gene>
<dbReference type="EMBL" id="ABJB010200209">
    <property type="status" value="NOT_ANNOTATED_CDS"/>
    <property type="molecule type" value="Genomic_DNA"/>
</dbReference>
<dbReference type="Pfam" id="PF21787">
    <property type="entry name" value="TNP-like_RNaseH_N"/>
    <property type="match status" value="1"/>
</dbReference>
<feature type="compositionally biased region" description="Low complexity" evidence="1">
    <location>
        <begin position="53"/>
        <end position="66"/>
    </location>
</feature>
<name>B7P2F0_IXOSC</name>
<proteinExistence type="predicted"/>
<sequence length="217" mass="23719">MALVEKFEYDPSTSCIRGYVTMSVPRASPLQPPPASQPSLRTVTGPGAPFFKPPSGTHPSTSSGPGNSFSGKEAATQVKILIERCNSVGLQVVAVTSDMGSGNRAMWQHFDIYSGRYSRTTNKIPHPQQPGEQIVFLADVPHLIKNLNGHLVRGQTIVLPADVVTANNLTCPTVSLDPIRQLVEFQKDLTFKLAPKLRPELLDPNHFEKMKVSIYSK</sequence>
<evidence type="ECO:0000259" key="2">
    <source>
        <dbReference type="Pfam" id="PF21787"/>
    </source>
</evidence>
<dbReference type="InterPro" id="IPR048365">
    <property type="entry name" value="TNP-like_RNaseH_N"/>
</dbReference>
<feature type="domain" description="Transposable element P transposase-like RNase H" evidence="2">
    <location>
        <begin position="67"/>
        <end position="110"/>
    </location>
</feature>
<dbReference type="InParanoid" id="B7P2F0"/>
<dbReference type="Proteomes" id="UP000001555">
    <property type="component" value="Unassembled WGS sequence"/>
</dbReference>
<evidence type="ECO:0000313" key="5">
    <source>
        <dbReference type="Proteomes" id="UP000001555"/>
    </source>
</evidence>